<name>A0A7W8JQG2_9DEIO</name>
<accession>A0A7W8JQG2</accession>
<dbReference type="EMBL" id="JACHFL010000001">
    <property type="protein sequence ID" value="MBB5361312.1"/>
    <property type="molecule type" value="Genomic_DNA"/>
</dbReference>
<feature type="chain" id="PRO_5030882318" evidence="1">
    <location>
        <begin position="26"/>
        <end position="99"/>
    </location>
</feature>
<keyword evidence="1" id="KW-0732">Signal</keyword>
<dbReference type="RefSeq" id="WP_184127399.1">
    <property type="nucleotide sequence ID" value="NZ_JACHFL010000001.1"/>
</dbReference>
<protein>
    <submittedName>
        <fullName evidence="2">Uncharacterized protein</fullName>
    </submittedName>
</protein>
<organism evidence="2 3">
    <name type="scientific">Deinococcus humi</name>
    <dbReference type="NCBI Taxonomy" id="662880"/>
    <lineage>
        <taxon>Bacteria</taxon>
        <taxon>Thermotogati</taxon>
        <taxon>Deinococcota</taxon>
        <taxon>Deinococci</taxon>
        <taxon>Deinococcales</taxon>
        <taxon>Deinococcaceae</taxon>
        <taxon>Deinococcus</taxon>
    </lineage>
</organism>
<evidence type="ECO:0000256" key="1">
    <source>
        <dbReference type="SAM" id="SignalP"/>
    </source>
</evidence>
<dbReference type="AlphaFoldDB" id="A0A7W8JQG2"/>
<evidence type="ECO:0000313" key="2">
    <source>
        <dbReference type="EMBL" id="MBB5361312.1"/>
    </source>
</evidence>
<keyword evidence="3" id="KW-1185">Reference proteome</keyword>
<dbReference type="Proteomes" id="UP000552709">
    <property type="component" value="Unassembled WGS sequence"/>
</dbReference>
<evidence type="ECO:0000313" key="3">
    <source>
        <dbReference type="Proteomes" id="UP000552709"/>
    </source>
</evidence>
<reference evidence="2 3" key="1">
    <citation type="submission" date="2020-08" db="EMBL/GenBank/DDBJ databases">
        <title>Genomic Encyclopedia of Type Strains, Phase IV (KMG-IV): sequencing the most valuable type-strain genomes for metagenomic binning, comparative biology and taxonomic classification.</title>
        <authorList>
            <person name="Goeker M."/>
        </authorList>
    </citation>
    <scope>NUCLEOTIDE SEQUENCE [LARGE SCALE GENOMIC DNA]</scope>
    <source>
        <strain evidence="2 3">DSM 27939</strain>
    </source>
</reference>
<sequence>MKGLRLILLAPVFVLLSAPSTTVRATLTGVDRVERELRLEGQRRPFVGTFSSQLKVDGLNIQPGEFWRTVRPGMEAVIKSRSYGPFRIVDVASVRTGEE</sequence>
<feature type="signal peptide" evidence="1">
    <location>
        <begin position="1"/>
        <end position="25"/>
    </location>
</feature>
<proteinExistence type="predicted"/>
<comment type="caution">
    <text evidence="2">The sequence shown here is derived from an EMBL/GenBank/DDBJ whole genome shotgun (WGS) entry which is preliminary data.</text>
</comment>
<gene>
    <name evidence="2" type="ORF">HNQ08_000383</name>
</gene>